<dbReference type="Proteomes" id="UP000238045">
    <property type="component" value="Unassembled WGS sequence"/>
</dbReference>
<protein>
    <submittedName>
        <fullName evidence="1">Type III secretion effector protein</fullName>
    </submittedName>
</protein>
<organism evidence="1 2">
    <name type="scientific">Pseudomonas poae</name>
    <dbReference type="NCBI Taxonomy" id="200451"/>
    <lineage>
        <taxon>Bacteria</taxon>
        <taxon>Pseudomonadati</taxon>
        <taxon>Pseudomonadota</taxon>
        <taxon>Gammaproteobacteria</taxon>
        <taxon>Pseudomonadales</taxon>
        <taxon>Pseudomonadaceae</taxon>
        <taxon>Pseudomonas</taxon>
    </lineage>
</organism>
<gene>
    <name evidence="1" type="ORF">CQZ99_19430</name>
</gene>
<name>A0A2S9EHJ6_9PSED</name>
<reference evidence="1 2" key="1">
    <citation type="submission" date="2017-09" db="EMBL/GenBank/DDBJ databases">
        <title>Genomic, metabolic, and phenotypic characteristics of bacterial isolates from the natural microbiome of the model nematode Caenorhabditis elegans.</title>
        <authorList>
            <person name="Zimmermann J."/>
            <person name="Obeng N."/>
            <person name="Yang W."/>
            <person name="Obeng O."/>
            <person name="Kissoyan K."/>
            <person name="Pees B."/>
            <person name="Dirksen P."/>
            <person name="Hoppner M."/>
            <person name="Franke A."/>
            <person name="Rosenstiel P."/>
            <person name="Leippe M."/>
            <person name="Dierking K."/>
            <person name="Kaleta C."/>
            <person name="Schulenburg H."/>
        </authorList>
    </citation>
    <scope>NUCLEOTIDE SEQUENCE [LARGE SCALE GENOMIC DNA]</scope>
    <source>
        <strain evidence="1 2">MYb117</strain>
    </source>
</reference>
<sequence>MKDFVGLHRFQAPVADDFARGMVVSGHGGGAETNLLSPIRGALASVILGLRGLRSSSTLDDQSSKAD</sequence>
<dbReference type="AlphaFoldDB" id="A0A2S9EHJ6"/>
<accession>A0A2S9EHJ6</accession>
<keyword evidence="2" id="KW-1185">Reference proteome</keyword>
<evidence type="ECO:0000313" key="2">
    <source>
        <dbReference type="Proteomes" id="UP000238045"/>
    </source>
</evidence>
<dbReference type="EMBL" id="PCQL01000022">
    <property type="protein sequence ID" value="PRC14678.1"/>
    <property type="molecule type" value="Genomic_DNA"/>
</dbReference>
<proteinExistence type="predicted"/>
<comment type="caution">
    <text evidence="1">The sequence shown here is derived from an EMBL/GenBank/DDBJ whole genome shotgun (WGS) entry which is preliminary data.</text>
</comment>
<evidence type="ECO:0000313" key="1">
    <source>
        <dbReference type="EMBL" id="PRC14678.1"/>
    </source>
</evidence>